<dbReference type="InterPro" id="IPR036388">
    <property type="entry name" value="WH-like_DNA-bd_sf"/>
</dbReference>
<dbReference type="PROSITE" id="PS50995">
    <property type="entry name" value="HTH_MARR_2"/>
    <property type="match status" value="1"/>
</dbReference>
<comment type="caution">
    <text evidence="2">The sequence shown here is derived from an EMBL/GenBank/DDBJ whole genome shotgun (WGS) entry which is preliminary data.</text>
</comment>
<dbReference type="GO" id="GO:0003677">
    <property type="term" value="F:DNA binding"/>
    <property type="evidence" value="ECO:0007669"/>
    <property type="project" value="UniProtKB-KW"/>
</dbReference>
<sequence length="182" mass="20197">MERPNGDGTPAPDAPEMLIDQAVLRLRRIWAKPRLHRELQAQLDTGERLYLSHVLVIHAVGRALDAGAEEVTVGAVAERLDVDPSTASRLVADSIEAGYVVRRASTVDARRAPLELSAAGRRVMAATQRHRTRYFGRLMRDWTEHERSEFARLLSRFAAAAIASPPDITRPDETETDAERPG</sequence>
<name>A0A2T0QA44_9ACTN</name>
<dbReference type="OrthoDB" id="7774677at2"/>
<dbReference type="InterPro" id="IPR036390">
    <property type="entry name" value="WH_DNA-bd_sf"/>
</dbReference>
<dbReference type="PANTHER" id="PTHR33164">
    <property type="entry name" value="TRANSCRIPTIONAL REGULATOR, MARR FAMILY"/>
    <property type="match status" value="1"/>
</dbReference>
<proteinExistence type="predicted"/>
<dbReference type="PANTHER" id="PTHR33164:SF57">
    <property type="entry name" value="MARR-FAMILY TRANSCRIPTIONAL REGULATOR"/>
    <property type="match status" value="1"/>
</dbReference>
<keyword evidence="3" id="KW-1185">Reference proteome</keyword>
<reference evidence="2 3" key="1">
    <citation type="submission" date="2018-03" db="EMBL/GenBank/DDBJ databases">
        <title>Genomic Encyclopedia of Archaeal and Bacterial Type Strains, Phase II (KMG-II): from individual species to whole genera.</title>
        <authorList>
            <person name="Goeker M."/>
        </authorList>
    </citation>
    <scope>NUCLEOTIDE SEQUENCE [LARGE SCALE GENOMIC DNA]</scope>
    <source>
        <strain evidence="2 3">DSM 45601</strain>
    </source>
</reference>
<organism evidence="2 3">
    <name type="scientific">Allonocardiopsis opalescens</name>
    <dbReference type="NCBI Taxonomy" id="1144618"/>
    <lineage>
        <taxon>Bacteria</taxon>
        <taxon>Bacillati</taxon>
        <taxon>Actinomycetota</taxon>
        <taxon>Actinomycetes</taxon>
        <taxon>Streptosporangiales</taxon>
        <taxon>Allonocardiopsis</taxon>
    </lineage>
</organism>
<dbReference type="Pfam" id="PF12802">
    <property type="entry name" value="MarR_2"/>
    <property type="match status" value="1"/>
</dbReference>
<dbReference type="RefSeq" id="WP_106242528.1">
    <property type="nucleotide sequence ID" value="NZ_PVZC01000002.1"/>
</dbReference>
<dbReference type="SUPFAM" id="SSF46785">
    <property type="entry name" value="Winged helix' DNA-binding domain"/>
    <property type="match status" value="1"/>
</dbReference>
<dbReference type="InterPro" id="IPR000835">
    <property type="entry name" value="HTH_MarR-typ"/>
</dbReference>
<dbReference type="SMART" id="SM00347">
    <property type="entry name" value="HTH_MARR"/>
    <property type="match status" value="1"/>
</dbReference>
<dbReference type="GO" id="GO:0003700">
    <property type="term" value="F:DNA-binding transcription factor activity"/>
    <property type="evidence" value="ECO:0007669"/>
    <property type="project" value="InterPro"/>
</dbReference>
<dbReference type="InterPro" id="IPR039422">
    <property type="entry name" value="MarR/SlyA-like"/>
</dbReference>
<dbReference type="GO" id="GO:0006950">
    <property type="term" value="P:response to stress"/>
    <property type="evidence" value="ECO:0007669"/>
    <property type="project" value="TreeGrafter"/>
</dbReference>
<protein>
    <submittedName>
        <fullName evidence="2">DNA-binding MarR family transcriptional regulator</fullName>
    </submittedName>
</protein>
<feature type="domain" description="HTH marR-type" evidence="1">
    <location>
        <begin position="16"/>
        <end position="159"/>
    </location>
</feature>
<dbReference type="Gene3D" id="1.10.10.10">
    <property type="entry name" value="Winged helix-like DNA-binding domain superfamily/Winged helix DNA-binding domain"/>
    <property type="match status" value="1"/>
</dbReference>
<evidence type="ECO:0000313" key="3">
    <source>
        <dbReference type="Proteomes" id="UP000237846"/>
    </source>
</evidence>
<keyword evidence="2" id="KW-0238">DNA-binding</keyword>
<accession>A0A2T0QA44</accession>
<evidence type="ECO:0000313" key="2">
    <source>
        <dbReference type="EMBL" id="PRY00690.1"/>
    </source>
</evidence>
<dbReference type="Proteomes" id="UP000237846">
    <property type="component" value="Unassembled WGS sequence"/>
</dbReference>
<dbReference type="AlphaFoldDB" id="A0A2T0QA44"/>
<dbReference type="EMBL" id="PVZC01000002">
    <property type="protein sequence ID" value="PRY00690.1"/>
    <property type="molecule type" value="Genomic_DNA"/>
</dbReference>
<gene>
    <name evidence="2" type="ORF">CLV72_102321</name>
</gene>
<evidence type="ECO:0000259" key="1">
    <source>
        <dbReference type="PROSITE" id="PS50995"/>
    </source>
</evidence>